<dbReference type="InParanoid" id="A0A507AQB8"/>
<feature type="region of interest" description="Disordered" evidence="8">
    <location>
        <begin position="103"/>
        <end position="126"/>
    </location>
</feature>
<comment type="caution">
    <text evidence="9">The sequence shown here is derived from an EMBL/GenBank/DDBJ whole genome shotgun (WGS) entry which is preliminary data.</text>
</comment>
<keyword evidence="10" id="KW-1185">Reference proteome</keyword>
<dbReference type="GO" id="GO:0005786">
    <property type="term" value="C:signal recognition particle, endoplasmic reticulum targeting"/>
    <property type="evidence" value="ECO:0007669"/>
    <property type="project" value="UniProtKB-UniRule"/>
</dbReference>
<dbReference type="Gene3D" id="3.30.720.10">
    <property type="entry name" value="Signal recognition particle alu RNA binding heterodimer, srp9/1"/>
    <property type="match status" value="1"/>
</dbReference>
<gene>
    <name evidence="9" type="ORF">E0L32_009208</name>
</gene>
<dbReference type="PANTHER" id="PTHR12013">
    <property type="entry name" value="SIGNAL RECOGNITION PARTICLE 14 KD PROTEIN"/>
    <property type="match status" value="1"/>
</dbReference>
<dbReference type="InterPro" id="IPR009018">
    <property type="entry name" value="Signal_recog_particle_SRP9/14"/>
</dbReference>
<dbReference type="GO" id="GO:0030942">
    <property type="term" value="F:endoplasmic reticulum signal peptide binding"/>
    <property type="evidence" value="ECO:0007669"/>
    <property type="project" value="UniProtKB-UniRule"/>
</dbReference>
<evidence type="ECO:0000256" key="7">
    <source>
        <dbReference type="RuleBase" id="RU368100"/>
    </source>
</evidence>
<dbReference type="Proteomes" id="UP000319257">
    <property type="component" value="Unassembled WGS sequence"/>
</dbReference>
<evidence type="ECO:0000313" key="9">
    <source>
        <dbReference type="EMBL" id="TPX09607.1"/>
    </source>
</evidence>
<comment type="function">
    <text evidence="7">Component of the signal recognition particle (SRP) complex, a ribonucleoprotein complex that mediates the cotranslational targeting of secretory and membrane proteins to the endoplasmic reticulum (ER).</text>
</comment>
<keyword evidence="4 7" id="KW-0694">RNA-binding</keyword>
<evidence type="ECO:0000256" key="3">
    <source>
        <dbReference type="ARBA" id="ARBA00022490"/>
    </source>
</evidence>
<accession>A0A507AQB8</accession>
<keyword evidence="6 7" id="KW-0687">Ribonucleoprotein</keyword>
<feature type="region of interest" description="Disordered" evidence="8">
    <location>
        <begin position="27"/>
        <end position="55"/>
    </location>
</feature>
<dbReference type="GeneID" id="41976655"/>
<evidence type="ECO:0000256" key="8">
    <source>
        <dbReference type="SAM" id="MobiDB-lite"/>
    </source>
</evidence>
<dbReference type="EMBL" id="SKBQ01000065">
    <property type="protein sequence ID" value="TPX09607.1"/>
    <property type="molecule type" value="Genomic_DNA"/>
</dbReference>
<evidence type="ECO:0000256" key="1">
    <source>
        <dbReference type="ARBA" id="ARBA00004496"/>
    </source>
</evidence>
<evidence type="ECO:0000313" key="10">
    <source>
        <dbReference type="Proteomes" id="UP000319257"/>
    </source>
</evidence>
<reference evidence="9 10" key="1">
    <citation type="submission" date="2019-06" db="EMBL/GenBank/DDBJ databases">
        <title>Draft genome sequence of the filamentous fungus Phialemoniopsis curvata isolated from diesel fuel.</title>
        <authorList>
            <person name="Varaljay V.A."/>
            <person name="Lyon W.J."/>
            <person name="Crouch A.L."/>
            <person name="Drake C.E."/>
            <person name="Hollomon J.M."/>
            <person name="Nadeau L.J."/>
            <person name="Nunn H.S."/>
            <person name="Stevenson B.S."/>
            <person name="Bojanowski C.L."/>
            <person name="Crookes-Goodson W.J."/>
        </authorList>
    </citation>
    <scope>NUCLEOTIDE SEQUENCE [LARGE SCALE GENOMIC DNA]</scope>
    <source>
        <strain evidence="9 10">D216</strain>
    </source>
</reference>
<evidence type="ECO:0000256" key="5">
    <source>
        <dbReference type="ARBA" id="ARBA00023135"/>
    </source>
</evidence>
<comment type="subcellular location">
    <subcellularLocation>
        <location evidence="1 7">Cytoplasm</location>
    </subcellularLocation>
</comment>
<comment type="similarity">
    <text evidence="2 7">Belongs to the SRP14 family.</text>
</comment>
<comment type="subunit">
    <text evidence="7">Component of a fungal signal recognition particle (SRP) complex that consists of a 7SL RNA molecule (scR1) and at least six protein subunits: SRP72, SRP68, SRP54, SEC65, SRP21 and SRP14.</text>
</comment>
<evidence type="ECO:0000256" key="6">
    <source>
        <dbReference type="ARBA" id="ARBA00023274"/>
    </source>
</evidence>
<keyword evidence="3 7" id="KW-0963">Cytoplasm</keyword>
<dbReference type="OrthoDB" id="19209at2759"/>
<feature type="compositionally biased region" description="Basic residues" evidence="8">
    <location>
        <begin position="107"/>
        <end position="126"/>
    </location>
</feature>
<name>A0A507AQB8_9PEZI</name>
<dbReference type="RefSeq" id="XP_030991318.1">
    <property type="nucleotide sequence ID" value="XM_031144148.1"/>
</dbReference>
<dbReference type="InterPro" id="IPR003210">
    <property type="entry name" value="Signal_recog_particle_SRP14"/>
</dbReference>
<keyword evidence="5 7" id="KW-0733">Signal recognition particle</keyword>
<dbReference type="GO" id="GO:0008312">
    <property type="term" value="F:7S RNA binding"/>
    <property type="evidence" value="ECO:0007669"/>
    <property type="project" value="UniProtKB-UniRule"/>
</dbReference>
<dbReference type="AlphaFoldDB" id="A0A507AQB8"/>
<protein>
    <recommendedName>
        <fullName evidence="7">Signal recognition particle subunit SRP14</fullName>
    </recommendedName>
    <alternativeName>
        <fullName evidence="7">Signal recognition particle 14 kDa protein</fullName>
    </alternativeName>
</protein>
<sequence>MVLSTCLKSEVGRPSVATILSSFSLTSSPVSSDASSSASPAVDAAGSDLNPANPLPILIRATNGKSRENRARKIKLSTLVEPDALDTFYARYAELCKNGMTALKPRDRSKKKAKARSKKKGAAATS</sequence>
<feature type="compositionally biased region" description="Low complexity" evidence="8">
    <location>
        <begin position="27"/>
        <end position="45"/>
    </location>
</feature>
<evidence type="ECO:0000256" key="2">
    <source>
        <dbReference type="ARBA" id="ARBA00010349"/>
    </source>
</evidence>
<dbReference type="STRING" id="1093900.A0A507AQB8"/>
<dbReference type="SUPFAM" id="SSF54762">
    <property type="entry name" value="Signal recognition particle alu RNA binding heterodimer, SRP9/14"/>
    <property type="match status" value="1"/>
</dbReference>
<proteinExistence type="inferred from homology"/>
<evidence type="ECO:0000256" key="4">
    <source>
        <dbReference type="ARBA" id="ARBA00022884"/>
    </source>
</evidence>
<dbReference type="GO" id="GO:0006614">
    <property type="term" value="P:SRP-dependent cotranslational protein targeting to membrane"/>
    <property type="evidence" value="ECO:0007669"/>
    <property type="project" value="UniProtKB-UniRule"/>
</dbReference>
<organism evidence="9 10">
    <name type="scientific">Thyridium curvatum</name>
    <dbReference type="NCBI Taxonomy" id="1093900"/>
    <lineage>
        <taxon>Eukaryota</taxon>
        <taxon>Fungi</taxon>
        <taxon>Dikarya</taxon>
        <taxon>Ascomycota</taxon>
        <taxon>Pezizomycotina</taxon>
        <taxon>Sordariomycetes</taxon>
        <taxon>Sordariomycetidae</taxon>
        <taxon>Thyridiales</taxon>
        <taxon>Thyridiaceae</taxon>
        <taxon>Thyridium</taxon>
    </lineage>
</organism>
<dbReference type="Pfam" id="PF02290">
    <property type="entry name" value="SRP14"/>
    <property type="match status" value="1"/>
</dbReference>